<evidence type="ECO:0000256" key="4">
    <source>
        <dbReference type="ARBA" id="ARBA00022695"/>
    </source>
</evidence>
<protein>
    <recommendedName>
        <fullName evidence="2">DNA polymerase III subunit delta'</fullName>
        <ecNumber evidence="1">2.7.7.7</ecNumber>
    </recommendedName>
</protein>
<organism evidence="9 10">
    <name type="scientific">Candidatus Thiodiazotropha taylori</name>
    <dbReference type="NCBI Taxonomy" id="2792791"/>
    <lineage>
        <taxon>Bacteria</taxon>
        <taxon>Pseudomonadati</taxon>
        <taxon>Pseudomonadota</taxon>
        <taxon>Gammaproteobacteria</taxon>
        <taxon>Chromatiales</taxon>
        <taxon>Sedimenticolaceae</taxon>
        <taxon>Candidatus Thiodiazotropha</taxon>
    </lineage>
</organism>
<evidence type="ECO:0000256" key="1">
    <source>
        <dbReference type="ARBA" id="ARBA00012417"/>
    </source>
</evidence>
<evidence type="ECO:0000256" key="2">
    <source>
        <dbReference type="ARBA" id="ARBA00014363"/>
    </source>
</evidence>
<dbReference type="Pfam" id="PF09115">
    <property type="entry name" value="DNApol3-delta_C"/>
    <property type="match status" value="1"/>
</dbReference>
<dbReference type="InterPro" id="IPR015199">
    <property type="entry name" value="DNA_pol_III_delta_C"/>
</dbReference>
<dbReference type="GO" id="GO:0006261">
    <property type="term" value="P:DNA-templated DNA replication"/>
    <property type="evidence" value="ECO:0007669"/>
    <property type="project" value="TreeGrafter"/>
</dbReference>
<dbReference type="SUPFAM" id="SSF52540">
    <property type="entry name" value="P-loop containing nucleoside triphosphate hydrolases"/>
    <property type="match status" value="1"/>
</dbReference>
<dbReference type="Gene3D" id="3.40.50.300">
    <property type="entry name" value="P-loop containing nucleotide triphosphate hydrolases"/>
    <property type="match status" value="1"/>
</dbReference>
<dbReference type="Proteomes" id="UP000770889">
    <property type="component" value="Unassembled WGS sequence"/>
</dbReference>
<dbReference type="Gene3D" id="1.20.272.10">
    <property type="match status" value="1"/>
</dbReference>
<evidence type="ECO:0000259" key="8">
    <source>
        <dbReference type="Pfam" id="PF09115"/>
    </source>
</evidence>
<proteinExistence type="predicted"/>
<evidence type="ECO:0000256" key="5">
    <source>
        <dbReference type="ARBA" id="ARBA00022705"/>
    </source>
</evidence>
<dbReference type="GO" id="GO:0008408">
    <property type="term" value="F:3'-5' exonuclease activity"/>
    <property type="evidence" value="ECO:0007669"/>
    <property type="project" value="InterPro"/>
</dbReference>
<comment type="caution">
    <text evidence="9">The sequence shown here is derived from an EMBL/GenBank/DDBJ whole genome shotgun (WGS) entry which is preliminary data.</text>
</comment>
<dbReference type="GO" id="GO:0009360">
    <property type="term" value="C:DNA polymerase III complex"/>
    <property type="evidence" value="ECO:0007669"/>
    <property type="project" value="InterPro"/>
</dbReference>
<dbReference type="NCBIfam" id="TIGR00678">
    <property type="entry name" value="holB"/>
    <property type="match status" value="1"/>
</dbReference>
<dbReference type="InterPro" id="IPR027417">
    <property type="entry name" value="P-loop_NTPase"/>
</dbReference>
<accession>A0A944QVM7</accession>
<evidence type="ECO:0000256" key="6">
    <source>
        <dbReference type="ARBA" id="ARBA00022932"/>
    </source>
</evidence>
<dbReference type="InterPro" id="IPR004622">
    <property type="entry name" value="DNA_pol_HolB"/>
</dbReference>
<evidence type="ECO:0000313" key="10">
    <source>
        <dbReference type="Proteomes" id="UP000770889"/>
    </source>
</evidence>
<name>A0A944QVM7_9GAMM</name>
<dbReference type="GO" id="GO:0003887">
    <property type="term" value="F:DNA-directed DNA polymerase activity"/>
    <property type="evidence" value="ECO:0007669"/>
    <property type="project" value="UniProtKB-KW"/>
</dbReference>
<dbReference type="EMBL" id="JAHHGM010000014">
    <property type="protein sequence ID" value="MBT2990170.1"/>
    <property type="molecule type" value="Genomic_DNA"/>
</dbReference>
<reference evidence="9 10" key="1">
    <citation type="submission" date="2021-05" db="EMBL/GenBank/DDBJ databases">
        <title>Genetic and Functional Diversity in Clade A Lucinid endosymbionts from the Bahamas.</title>
        <authorList>
            <person name="Giani N.M."/>
            <person name="Engel A.S."/>
            <person name="Campbell B.J."/>
        </authorList>
    </citation>
    <scope>NUCLEOTIDE SEQUENCE [LARGE SCALE GENOMIC DNA]</scope>
    <source>
        <strain evidence="9">LUC16012Gg_MoonRockCtena</strain>
    </source>
</reference>
<comment type="catalytic activity">
    <reaction evidence="7">
        <text>DNA(n) + a 2'-deoxyribonucleoside 5'-triphosphate = DNA(n+1) + diphosphate</text>
        <dbReference type="Rhea" id="RHEA:22508"/>
        <dbReference type="Rhea" id="RHEA-COMP:17339"/>
        <dbReference type="Rhea" id="RHEA-COMP:17340"/>
        <dbReference type="ChEBI" id="CHEBI:33019"/>
        <dbReference type="ChEBI" id="CHEBI:61560"/>
        <dbReference type="ChEBI" id="CHEBI:173112"/>
        <dbReference type="EC" id="2.7.7.7"/>
    </reaction>
</comment>
<dbReference type="EC" id="2.7.7.7" evidence="1"/>
<keyword evidence="3 9" id="KW-0808">Transferase</keyword>
<dbReference type="AlphaFoldDB" id="A0A944QVM7"/>
<keyword evidence="4 9" id="KW-0548">Nucleotidyltransferase</keyword>
<dbReference type="PANTHER" id="PTHR11669">
    <property type="entry name" value="REPLICATION FACTOR C / DNA POLYMERASE III GAMMA-TAU SUBUNIT"/>
    <property type="match status" value="1"/>
</dbReference>
<keyword evidence="5" id="KW-0235">DNA replication</keyword>
<evidence type="ECO:0000256" key="7">
    <source>
        <dbReference type="ARBA" id="ARBA00049244"/>
    </source>
</evidence>
<evidence type="ECO:0000313" key="9">
    <source>
        <dbReference type="EMBL" id="MBT2990170.1"/>
    </source>
</evidence>
<sequence>MSEFHYQRLPWQDAQWRLLQQSLVQGRLPHALLLCGPPGLGKEQFVLGFAQSLLCAQRAHDGLACGICRHCQLFKSGNHPDLQWLKPDVESKSGEITIEAIRSLTASASLTAHSGAYKVIAVQPAHRMNNAAANSLLKTLEEPTPHTVILLLTDQPGRLLPTIRSRCQKVQFLPPDRADAIPWLADKITHEDPDLLLTLANGAPLRALQLDDSELLNARREMLRGFLQLPGGRRDPVSLARGWGGFDRKLLLEWLAGWVIDMIRLKEGVDSGFLFNRDLTQALQKTADKLNSRALHSYLLQVYAARSSVESNLNPQLALENLLISWGDCGTQAS</sequence>
<keyword evidence="6" id="KW-0239">DNA-directed DNA polymerase</keyword>
<dbReference type="InterPro" id="IPR050238">
    <property type="entry name" value="DNA_Rep/Repair_Clamp_Loader"/>
</dbReference>
<dbReference type="NCBIfam" id="NF004310">
    <property type="entry name" value="PRK05707.1"/>
    <property type="match status" value="1"/>
</dbReference>
<gene>
    <name evidence="9" type="ORF">KME65_14545</name>
</gene>
<dbReference type="Pfam" id="PF13177">
    <property type="entry name" value="DNA_pol3_delta2"/>
    <property type="match status" value="1"/>
</dbReference>
<evidence type="ECO:0000256" key="3">
    <source>
        <dbReference type="ARBA" id="ARBA00022679"/>
    </source>
</evidence>
<dbReference type="PANTHER" id="PTHR11669:SF8">
    <property type="entry name" value="DNA POLYMERASE III SUBUNIT DELTA"/>
    <property type="match status" value="1"/>
</dbReference>
<dbReference type="GO" id="GO:0003677">
    <property type="term" value="F:DNA binding"/>
    <property type="evidence" value="ECO:0007669"/>
    <property type="project" value="InterPro"/>
</dbReference>
<feature type="domain" description="DNA polymerase III delta subunit C-terminal" evidence="8">
    <location>
        <begin position="214"/>
        <end position="326"/>
    </location>
</feature>